<accession>A0A8J6U9R1</accession>
<dbReference type="AlphaFoldDB" id="A0A8J6U9R1"/>
<evidence type="ECO:0000313" key="2">
    <source>
        <dbReference type="Proteomes" id="UP000602057"/>
    </source>
</evidence>
<proteinExistence type="predicted"/>
<name>A0A8J6U9R1_9FLAO</name>
<reference evidence="1" key="2">
    <citation type="submission" date="2020-09" db="EMBL/GenBank/DDBJ databases">
        <authorList>
            <person name="Wu Z."/>
        </authorList>
    </citation>
    <scope>NUCLEOTIDE SEQUENCE</scope>
    <source>
        <strain evidence="1">SC17</strain>
    </source>
</reference>
<keyword evidence="2" id="KW-1185">Reference proteome</keyword>
<dbReference type="EMBL" id="JACVXC010000001">
    <property type="protein sequence ID" value="MBD0834403.1"/>
    <property type="molecule type" value="Genomic_DNA"/>
</dbReference>
<reference evidence="1" key="1">
    <citation type="journal article" date="2013" name="Int. J. Syst. Evol. Microbiol.">
        <title>Aestuariibaculum suncheonense gen. nov., sp. nov., a marine bacterium of the family Flavobacteriaceae isolated from a tidal flat and emended descriptions of the genera Gaetbulibacter and Tamlana.</title>
        <authorList>
            <person name="Jeong S.H."/>
            <person name="Park M.S."/>
            <person name="Jin H.M."/>
            <person name="Lee K."/>
            <person name="Park W."/>
            <person name="Jeon C.O."/>
        </authorList>
    </citation>
    <scope>NUCLEOTIDE SEQUENCE</scope>
    <source>
        <strain evidence="1">SC17</strain>
    </source>
</reference>
<evidence type="ECO:0000313" key="1">
    <source>
        <dbReference type="EMBL" id="MBD0834403.1"/>
    </source>
</evidence>
<protein>
    <recommendedName>
        <fullName evidence="3">Outer membrane protein beta-barrel domain-containing protein</fullName>
    </recommendedName>
</protein>
<dbReference type="Proteomes" id="UP000602057">
    <property type="component" value="Unassembled WGS sequence"/>
</dbReference>
<comment type="caution">
    <text evidence="1">The sequence shown here is derived from an EMBL/GenBank/DDBJ whole genome shotgun (WGS) entry which is preliminary data.</text>
</comment>
<organism evidence="1 2">
    <name type="scientific">Aestuariibaculum suncheonense</name>
    <dbReference type="NCBI Taxonomy" id="1028745"/>
    <lineage>
        <taxon>Bacteria</taxon>
        <taxon>Pseudomonadati</taxon>
        <taxon>Bacteroidota</taxon>
        <taxon>Flavobacteriia</taxon>
        <taxon>Flavobacteriales</taxon>
        <taxon>Flavobacteriaceae</taxon>
    </lineage>
</organism>
<gene>
    <name evidence="1" type="ORF">ICJ84_03020</name>
</gene>
<evidence type="ECO:0008006" key="3">
    <source>
        <dbReference type="Google" id="ProtNLM"/>
    </source>
</evidence>
<dbReference type="RefSeq" id="WP_188214876.1">
    <property type="nucleotide sequence ID" value="NZ_BAABGH010000004.1"/>
</dbReference>
<sequence>MKLNLFIVFSLITLLKGYAQFFKPTAIEANIGYGLSAPYDDVDIFNTGFYAQAEYILEASKWFDVRPYAGLILTSKQGRASNGNKSEYTSSSKAFLFGGKGRVTFPIPWIAPYFELGIGASIGAFRTYTPYTNIDRTGLAYHIPFSLGLELGREHNVDVAFTYYYHPEEEQFSGALAVGVAIPL</sequence>